<reference evidence="2 3" key="2">
    <citation type="submission" date="2019-04" db="EMBL/GenBank/DDBJ databases">
        <title>The genome sequence of big-headed turtle.</title>
        <authorList>
            <person name="Gong S."/>
        </authorList>
    </citation>
    <scope>NUCLEOTIDE SEQUENCE [LARGE SCALE GENOMIC DNA]</scope>
    <source>
        <strain evidence="2">DO16091913</strain>
        <tissue evidence="2">Muscle</tissue>
    </source>
</reference>
<evidence type="ECO:0000313" key="2">
    <source>
        <dbReference type="EMBL" id="TFJ96023.1"/>
    </source>
</evidence>
<reference evidence="2 3" key="1">
    <citation type="submission" date="2019-04" db="EMBL/GenBank/DDBJ databases">
        <title>Draft genome of the big-headed turtle Platysternon megacephalum.</title>
        <authorList>
            <person name="Gong S."/>
        </authorList>
    </citation>
    <scope>NUCLEOTIDE SEQUENCE [LARGE SCALE GENOMIC DNA]</scope>
    <source>
        <strain evidence="2">DO16091913</strain>
        <tissue evidence="2">Muscle</tissue>
    </source>
</reference>
<name>A0A4D9DM34_9SAUR</name>
<organism evidence="2 3">
    <name type="scientific">Platysternon megacephalum</name>
    <name type="common">big-headed turtle</name>
    <dbReference type="NCBI Taxonomy" id="55544"/>
    <lineage>
        <taxon>Eukaryota</taxon>
        <taxon>Metazoa</taxon>
        <taxon>Chordata</taxon>
        <taxon>Craniata</taxon>
        <taxon>Vertebrata</taxon>
        <taxon>Euteleostomi</taxon>
        <taxon>Archelosauria</taxon>
        <taxon>Testudinata</taxon>
        <taxon>Testudines</taxon>
        <taxon>Cryptodira</taxon>
        <taxon>Durocryptodira</taxon>
        <taxon>Testudinoidea</taxon>
        <taxon>Platysternidae</taxon>
        <taxon>Platysternon</taxon>
    </lineage>
</organism>
<feature type="region of interest" description="Disordered" evidence="1">
    <location>
        <begin position="59"/>
        <end position="80"/>
    </location>
</feature>
<evidence type="ECO:0000256" key="1">
    <source>
        <dbReference type="SAM" id="MobiDB-lite"/>
    </source>
</evidence>
<dbReference type="EMBL" id="QXTE01000855">
    <property type="protein sequence ID" value="TFJ96023.1"/>
    <property type="molecule type" value="Genomic_DNA"/>
</dbReference>
<accession>A0A4D9DM34</accession>
<sequence>MTAQYTAFLTRSASLCFSAPAGASRTCCSASWAACRARVGLLACRRISSPMDGLRLFTAGRERGQPGPAPGGLQRGQGAC</sequence>
<dbReference type="AlphaFoldDB" id="A0A4D9DM34"/>
<keyword evidence="3" id="KW-1185">Reference proteome</keyword>
<proteinExistence type="predicted"/>
<protein>
    <submittedName>
        <fullName evidence="2">Uncharacterized protein</fullName>
    </submittedName>
</protein>
<gene>
    <name evidence="2" type="ORF">DR999_PMT22228</name>
</gene>
<evidence type="ECO:0000313" key="3">
    <source>
        <dbReference type="Proteomes" id="UP000297703"/>
    </source>
</evidence>
<comment type="caution">
    <text evidence="2">The sequence shown here is derived from an EMBL/GenBank/DDBJ whole genome shotgun (WGS) entry which is preliminary data.</text>
</comment>
<dbReference type="Proteomes" id="UP000297703">
    <property type="component" value="Unassembled WGS sequence"/>
</dbReference>